<dbReference type="Proteomes" id="UP000199274">
    <property type="component" value="Unassembled WGS sequence"/>
</dbReference>
<dbReference type="AlphaFoldDB" id="A0A1G8FPQ6"/>
<proteinExistence type="predicted"/>
<reference evidence="3" key="1">
    <citation type="submission" date="2016-10" db="EMBL/GenBank/DDBJ databases">
        <authorList>
            <person name="Varghese N."/>
            <person name="Submissions S."/>
        </authorList>
    </citation>
    <scope>NUCLEOTIDE SEQUENCE [LARGE SCALE GENOMIC DNA]</scope>
    <source>
        <strain evidence="3">CGMCC 1.2747</strain>
    </source>
</reference>
<feature type="transmembrane region" description="Helical" evidence="1">
    <location>
        <begin position="5"/>
        <end position="23"/>
    </location>
</feature>
<evidence type="ECO:0000313" key="2">
    <source>
        <dbReference type="EMBL" id="SDH84115.1"/>
    </source>
</evidence>
<feature type="transmembrane region" description="Helical" evidence="1">
    <location>
        <begin position="29"/>
        <end position="50"/>
    </location>
</feature>
<dbReference type="RefSeq" id="WP_175455485.1">
    <property type="nucleotide sequence ID" value="NZ_FNDB01000016.1"/>
</dbReference>
<dbReference type="EMBL" id="FNDB01000016">
    <property type="protein sequence ID" value="SDH84115.1"/>
    <property type="molecule type" value="Genomic_DNA"/>
</dbReference>
<name>A0A1G8FPQ6_9FLAO</name>
<evidence type="ECO:0000256" key="1">
    <source>
        <dbReference type="SAM" id="Phobius"/>
    </source>
</evidence>
<sequence length="58" mass="6279">MKNSIYNISLVMISISIYLLIEYPNSGRAGLIAGGLIFIGFVLNIVGFCLNAKATLEK</sequence>
<keyword evidence="1" id="KW-1133">Transmembrane helix</keyword>
<keyword evidence="3" id="KW-1185">Reference proteome</keyword>
<accession>A0A1G8FPQ6</accession>
<protein>
    <submittedName>
        <fullName evidence="2">Uncharacterized protein</fullName>
    </submittedName>
</protein>
<keyword evidence="1" id="KW-0472">Membrane</keyword>
<keyword evidence="1" id="KW-0812">Transmembrane</keyword>
<gene>
    <name evidence="2" type="ORF">SAMN04488062_1164</name>
</gene>
<organism evidence="2 3">
    <name type="scientific">Flavobacterium omnivorum</name>
    <dbReference type="NCBI Taxonomy" id="178355"/>
    <lineage>
        <taxon>Bacteria</taxon>
        <taxon>Pseudomonadati</taxon>
        <taxon>Bacteroidota</taxon>
        <taxon>Flavobacteriia</taxon>
        <taxon>Flavobacteriales</taxon>
        <taxon>Flavobacteriaceae</taxon>
        <taxon>Flavobacterium</taxon>
    </lineage>
</organism>
<evidence type="ECO:0000313" key="3">
    <source>
        <dbReference type="Proteomes" id="UP000199274"/>
    </source>
</evidence>